<dbReference type="RefSeq" id="WP_165893999.1">
    <property type="nucleotide sequence ID" value="NZ_JAAPAP010000023.1"/>
</dbReference>
<gene>
    <name evidence="2" type="ORF">HA520_20320</name>
</gene>
<dbReference type="InterPro" id="IPR043504">
    <property type="entry name" value="Peptidase_S1_PA_chymotrypsin"/>
</dbReference>
<feature type="chain" id="PRO_5041417806" description="Trypsin-like peptidase" evidence="1">
    <location>
        <begin position="23"/>
        <end position="484"/>
    </location>
</feature>
<comment type="caution">
    <text evidence="2">The sequence shown here is derived from an EMBL/GenBank/DDBJ whole genome shotgun (WGS) entry which is preliminary data.</text>
</comment>
<accession>A0AA43ZCA3</accession>
<evidence type="ECO:0000313" key="2">
    <source>
        <dbReference type="EMBL" id="NHN79592.1"/>
    </source>
</evidence>
<dbReference type="AlphaFoldDB" id="A0AA43ZCA3"/>
<reference evidence="2" key="1">
    <citation type="submission" date="2020-03" db="EMBL/GenBank/DDBJ databases">
        <title>Genome assembly of Azotobacter chroococcum W5.</title>
        <authorList>
            <person name="Kannepalli A."/>
        </authorList>
    </citation>
    <scope>NUCLEOTIDE SEQUENCE</scope>
    <source>
        <strain evidence="2">W5</strain>
    </source>
</reference>
<name>A0AA43ZCA3_9GAMM</name>
<feature type="signal peptide" evidence="1">
    <location>
        <begin position="1"/>
        <end position="22"/>
    </location>
</feature>
<organism evidence="2 3">
    <name type="scientific">Azotobacter chroococcum</name>
    <dbReference type="NCBI Taxonomy" id="353"/>
    <lineage>
        <taxon>Bacteria</taxon>
        <taxon>Pseudomonadati</taxon>
        <taxon>Pseudomonadota</taxon>
        <taxon>Gammaproteobacteria</taxon>
        <taxon>Pseudomonadales</taxon>
        <taxon>Pseudomonadaceae</taxon>
        <taxon>Azotobacter</taxon>
    </lineage>
</organism>
<proteinExistence type="predicted"/>
<keyword evidence="1" id="KW-0732">Signal</keyword>
<protein>
    <recommendedName>
        <fullName evidence="4">Trypsin-like peptidase</fullName>
    </recommendedName>
</protein>
<dbReference type="InterPro" id="IPR009003">
    <property type="entry name" value="Peptidase_S1_PA"/>
</dbReference>
<evidence type="ECO:0000313" key="3">
    <source>
        <dbReference type="Proteomes" id="UP000736384"/>
    </source>
</evidence>
<sequence length="484" mass="53506">MTLKYKLSSVAISIFFINTIYAADFPCDPPPSGLATLNTAQNVYPRLTKFAVSVEKNTPHLTNTKDLTSFSAGFVHPGPIGAPRPPLDFQYPTEPPPLRPDSLPQLVDPEKFAKLYWYQREEQNPKLIFDTQTKITLGNLWKPDPSILRQSDPKSAIDEAKKRSVLKLSDSEHERIESSATCSKAFDTLLTTFESQKTKIGFWTDETNNNLANFINWYYQSDLPKENRDKAAPIIKAQKKYEQACLEKTIPTEINPALIQQAVGLLSFENKVFCTALRLSKNEILTTKHCFLSPDNGTHLEDVIAALENKGQIWFTYEAEPSNRFGICKTSLPKATFKSFGPESDNVKLRISTTNAPVAPLRWASSKKDGGPLEDGTSLYLRGYFPFTETASTDLERLRSTAVGGCFAHSIAGRCFFHACQTTPIMSGAPIFIRPEPGIQRNLLEVAGIHIGSAPLSNPIGKNGPVCSGADGTKVPLSNLAYQP</sequence>
<dbReference type="SUPFAM" id="SSF50494">
    <property type="entry name" value="Trypsin-like serine proteases"/>
    <property type="match status" value="1"/>
</dbReference>
<dbReference type="EMBL" id="JAAPAP010000023">
    <property type="protein sequence ID" value="NHN79592.1"/>
    <property type="molecule type" value="Genomic_DNA"/>
</dbReference>
<evidence type="ECO:0008006" key="4">
    <source>
        <dbReference type="Google" id="ProtNLM"/>
    </source>
</evidence>
<dbReference type="Gene3D" id="2.40.10.10">
    <property type="entry name" value="Trypsin-like serine proteases"/>
    <property type="match status" value="2"/>
</dbReference>
<dbReference type="Proteomes" id="UP000736384">
    <property type="component" value="Unassembled WGS sequence"/>
</dbReference>
<evidence type="ECO:0000256" key="1">
    <source>
        <dbReference type="SAM" id="SignalP"/>
    </source>
</evidence>